<name>A0AAE1JM17_9FABA</name>
<sequence>MERKERKIVVAVDESEESRYALKWCITNLMYHSENYKLVLHYVQPPPPPPYSFFDATGHLFAGGDFVLDTEKLGSELANSVMERAEAICRKLNTTNNINMERVIGTGDAKDVICSTVQKVKADILVMGSHGYDGFFKRALLGSVSDHCARHAKCPVLIVRRT</sequence>
<evidence type="ECO:0000259" key="1">
    <source>
        <dbReference type="Pfam" id="PF00582"/>
    </source>
</evidence>
<reference evidence="2" key="1">
    <citation type="submission" date="2023-10" db="EMBL/GenBank/DDBJ databases">
        <title>Chromosome-level genome of the transformable northern wattle, Acacia crassicarpa.</title>
        <authorList>
            <person name="Massaro I."/>
            <person name="Sinha N.R."/>
            <person name="Poethig S."/>
            <person name="Leichty A.R."/>
        </authorList>
    </citation>
    <scope>NUCLEOTIDE SEQUENCE</scope>
    <source>
        <strain evidence="2">Acra3RX</strain>
        <tissue evidence="2">Leaf</tissue>
    </source>
</reference>
<comment type="caution">
    <text evidence="2">The sequence shown here is derived from an EMBL/GenBank/DDBJ whole genome shotgun (WGS) entry which is preliminary data.</text>
</comment>
<dbReference type="PRINTS" id="PR01438">
    <property type="entry name" value="UNVRSLSTRESS"/>
</dbReference>
<dbReference type="InterPro" id="IPR014729">
    <property type="entry name" value="Rossmann-like_a/b/a_fold"/>
</dbReference>
<dbReference type="PANTHER" id="PTHR31964:SF126">
    <property type="entry name" value="ADENINE NUCLEOTIDE ALPHA HYDROLASES-LIKE SUPERFAMILY PROTEIN"/>
    <property type="match status" value="1"/>
</dbReference>
<dbReference type="CDD" id="cd23659">
    <property type="entry name" value="USP_At3g01520-like"/>
    <property type="match status" value="1"/>
</dbReference>
<protein>
    <recommendedName>
        <fullName evidence="1">UspA domain-containing protein</fullName>
    </recommendedName>
</protein>
<dbReference type="SUPFAM" id="SSF52402">
    <property type="entry name" value="Adenine nucleotide alpha hydrolases-like"/>
    <property type="match status" value="1"/>
</dbReference>
<organism evidence="2 3">
    <name type="scientific">Acacia crassicarpa</name>
    <name type="common">northern wattle</name>
    <dbReference type="NCBI Taxonomy" id="499986"/>
    <lineage>
        <taxon>Eukaryota</taxon>
        <taxon>Viridiplantae</taxon>
        <taxon>Streptophyta</taxon>
        <taxon>Embryophyta</taxon>
        <taxon>Tracheophyta</taxon>
        <taxon>Spermatophyta</taxon>
        <taxon>Magnoliopsida</taxon>
        <taxon>eudicotyledons</taxon>
        <taxon>Gunneridae</taxon>
        <taxon>Pentapetalae</taxon>
        <taxon>rosids</taxon>
        <taxon>fabids</taxon>
        <taxon>Fabales</taxon>
        <taxon>Fabaceae</taxon>
        <taxon>Caesalpinioideae</taxon>
        <taxon>mimosoid clade</taxon>
        <taxon>Acacieae</taxon>
        <taxon>Acacia</taxon>
    </lineage>
</organism>
<proteinExistence type="predicted"/>
<evidence type="ECO:0000313" key="2">
    <source>
        <dbReference type="EMBL" id="KAK4273267.1"/>
    </source>
</evidence>
<dbReference type="InterPro" id="IPR006015">
    <property type="entry name" value="Universal_stress_UspA"/>
</dbReference>
<keyword evidence="3" id="KW-1185">Reference proteome</keyword>
<dbReference type="Proteomes" id="UP001293593">
    <property type="component" value="Unassembled WGS sequence"/>
</dbReference>
<accession>A0AAE1JM17</accession>
<evidence type="ECO:0000313" key="3">
    <source>
        <dbReference type="Proteomes" id="UP001293593"/>
    </source>
</evidence>
<dbReference type="EMBL" id="JAWXYG010000005">
    <property type="protein sequence ID" value="KAK4273267.1"/>
    <property type="molecule type" value="Genomic_DNA"/>
</dbReference>
<dbReference type="Gene3D" id="3.40.50.620">
    <property type="entry name" value="HUPs"/>
    <property type="match status" value="1"/>
</dbReference>
<dbReference type="InterPro" id="IPR006016">
    <property type="entry name" value="UspA"/>
</dbReference>
<dbReference type="Pfam" id="PF00582">
    <property type="entry name" value="Usp"/>
    <property type="match status" value="1"/>
</dbReference>
<dbReference type="AlphaFoldDB" id="A0AAE1JM17"/>
<gene>
    <name evidence="2" type="ORF">QN277_021704</name>
</gene>
<feature type="domain" description="UspA" evidence="1">
    <location>
        <begin position="6"/>
        <end position="160"/>
    </location>
</feature>
<dbReference type="PANTHER" id="PTHR31964">
    <property type="entry name" value="ADENINE NUCLEOTIDE ALPHA HYDROLASES-LIKE SUPERFAMILY PROTEIN"/>
    <property type="match status" value="1"/>
</dbReference>